<proteinExistence type="inferred from homology"/>
<dbReference type="Proteomes" id="UP000649604">
    <property type="component" value="Unassembled WGS sequence"/>
</dbReference>
<dbReference type="InterPro" id="IPR001602">
    <property type="entry name" value="UPF0047_YjbQ-like"/>
</dbReference>
<dbReference type="Gene3D" id="2.60.120.460">
    <property type="entry name" value="YjbQ-like"/>
    <property type="match status" value="1"/>
</dbReference>
<accession>A0A9D5JT83</accession>
<dbReference type="InterPro" id="IPR035917">
    <property type="entry name" value="YjbQ-like_sf"/>
</dbReference>
<dbReference type="SUPFAM" id="SSF111038">
    <property type="entry name" value="YjbQ-like"/>
    <property type="match status" value="1"/>
</dbReference>
<comment type="caution">
    <text evidence="2">The sequence shown here is derived from an EMBL/GenBank/DDBJ whole genome shotgun (WGS) entry which is preliminary data.</text>
</comment>
<gene>
    <name evidence="2" type="ORF">GF339_04440</name>
</gene>
<organism evidence="2 3">
    <name type="scientific">candidate division KSB3 bacterium</name>
    <dbReference type="NCBI Taxonomy" id="2044937"/>
    <lineage>
        <taxon>Bacteria</taxon>
        <taxon>candidate division KSB3</taxon>
    </lineage>
</organism>
<dbReference type="PANTHER" id="PTHR30615">
    <property type="entry name" value="UNCHARACTERIZED PROTEIN YJBQ-RELATED"/>
    <property type="match status" value="1"/>
</dbReference>
<dbReference type="NCBIfam" id="TIGR00149">
    <property type="entry name" value="TIGR00149_YjbQ"/>
    <property type="match status" value="1"/>
</dbReference>
<name>A0A9D5JT83_9BACT</name>
<evidence type="ECO:0000313" key="3">
    <source>
        <dbReference type="Proteomes" id="UP000649604"/>
    </source>
</evidence>
<dbReference type="Pfam" id="PF01894">
    <property type="entry name" value="YjbQ"/>
    <property type="match status" value="1"/>
</dbReference>
<dbReference type="EMBL" id="WJJP01000136">
    <property type="protein sequence ID" value="MBD3323807.1"/>
    <property type="molecule type" value="Genomic_DNA"/>
</dbReference>
<dbReference type="PIRSF" id="PIRSF004681">
    <property type="entry name" value="UCP004681"/>
    <property type="match status" value="1"/>
</dbReference>
<sequence length="134" mass="15055">MRVETLEVRTRSKTEFVDITSQVQQLVRNSGVRSGVCYLYVPHTTAGVTINENADPSVQKDLLMEVNKIIPFQDNYVHSEGNSAAHIKSSLFGNTLFVLIEDAALVLGTWQGIYFCEFDGARRRKIYLKIVSDA</sequence>
<evidence type="ECO:0000256" key="1">
    <source>
        <dbReference type="ARBA" id="ARBA00005534"/>
    </source>
</evidence>
<reference evidence="2" key="1">
    <citation type="submission" date="2019-11" db="EMBL/GenBank/DDBJ databases">
        <title>Microbial mats filling the niche in hypersaline microbial mats.</title>
        <authorList>
            <person name="Wong H.L."/>
            <person name="Macleod F.I."/>
            <person name="White R.A. III"/>
            <person name="Burns B.P."/>
        </authorList>
    </citation>
    <scope>NUCLEOTIDE SEQUENCE</scope>
    <source>
        <strain evidence="2">Rbin_158</strain>
    </source>
</reference>
<comment type="similarity">
    <text evidence="1">Belongs to the UPF0047 family.</text>
</comment>
<dbReference type="AlphaFoldDB" id="A0A9D5JT83"/>
<protein>
    <submittedName>
        <fullName evidence="2">YjbQ family protein</fullName>
    </submittedName>
</protein>
<evidence type="ECO:0000313" key="2">
    <source>
        <dbReference type="EMBL" id="MBD3323807.1"/>
    </source>
</evidence>
<dbReference type="PANTHER" id="PTHR30615:SF8">
    <property type="entry name" value="UPF0047 PROTEIN C4A8.02C"/>
    <property type="match status" value="1"/>
</dbReference>